<accession>A0A6G1EVH3</accession>
<evidence type="ECO:0000313" key="2">
    <source>
        <dbReference type="Proteomes" id="UP000479710"/>
    </source>
</evidence>
<keyword evidence="2" id="KW-1185">Reference proteome</keyword>
<dbReference type="Proteomes" id="UP000479710">
    <property type="component" value="Unassembled WGS sequence"/>
</dbReference>
<name>A0A6G1EVH3_9ORYZ</name>
<dbReference type="EMBL" id="SPHZ02000002">
    <property type="protein sequence ID" value="KAF0928640.1"/>
    <property type="molecule type" value="Genomic_DNA"/>
</dbReference>
<sequence>MSETVLVLAREGEIGGAVHDDLAFCLRRPPPPLRRRAPRRGDERGVRADLRLRAGATTTSLHLEAEARRGAADGVRRSMQSVCLAPAIPNGKKGGGKKRLG</sequence>
<comment type="caution">
    <text evidence="1">The sequence shown here is derived from an EMBL/GenBank/DDBJ whole genome shotgun (WGS) entry which is preliminary data.</text>
</comment>
<evidence type="ECO:0000313" key="1">
    <source>
        <dbReference type="EMBL" id="KAF0928640.1"/>
    </source>
</evidence>
<organism evidence="1 2">
    <name type="scientific">Oryza meyeriana var. granulata</name>
    <dbReference type="NCBI Taxonomy" id="110450"/>
    <lineage>
        <taxon>Eukaryota</taxon>
        <taxon>Viridiplantae</taxon>
        <taxon>Streptophyta</taxon>
        <taxon>Embryophyta</taxon>
        <taxon>Tracheophyta</taxon>
        <taxon>Spermatophyta</taxon>
        <taxon>Magnoliopsida</taxon>
        <taxon>Liliopsida</taxon>
        <taxon>Poales</taxon>
        <taxon>Poaceae</taxon>
        <taxon>BOP clade</taxon>
        <taxon>Oryzoideae</taxon>
        <taxon>Oryzeae</taxon>
        <taxon>Oryzinae</taxon>
        <taxon>Oryza</taxon>
        <taxon>Oryza meyeriana</taxon>
    </lineage>
</organism>
<dbReference type="AlphaFoldDB" id="A0A6G1EVH3"/>
<proteinExistence type="predicted"/>
<reference evidence="1 2" key="1">
    <citation type="submission" date="2019-11" db="EMBL/GenBank/DDBJ databases">
        <title>Whole genome sequence of Oryza granulata.</title>
        <authorList>
            <person name="Li W."/>
        </authorList>
    </citation>
    <scope>NUCLEOTIDE SEQUENCE [LARGE SCALE GENOMIC DNA]</scope>
    <source>
        <strain evidence="2">cv. Menghai</strain>
        <tissue evidence="1">Leaf</tissue>
    </source>
</reference>
<gene>
    <name evidence="1" type="ORF">E2562_006074</name>
</gene>
<protein>
    <submittedName>
        <fullName evidence="1">Uncharacterized protein</fullName>
    </submittedName>
</protein>